<accession>D1B9M5</accession>
<comment type="subcellular location">
    <subcellularLocation>
        <location evidence="1 5">Cytoplasm</location>
    </subcellularLocation>
</comment>
<evidence type="ECO:0000256" key="1">
    <source>
        <dbReference type="ARBA" id="ARBA00004496"/>
    </source>
</evidence>
<dbReference type="RefSeq" id="WP_012869493.1">
    <property type="nucleotide sequence ID" value="NC_013522.1"/>
</dbReference>
<dbReference type="CDD" id="cd00520">
    <property type="entry name" value="RRF"/>
    <property type="match status" value="1"/>
</dbReference>
<dbReference type="PATRIC" id="fig|525903.6.peg.746"/>
<comment type="similarity">
    <text evidence="2 5">Belongs to the RRF family.</text>
</comment>
<dbReference type="STRING" id="525903.Taci_0745"/>
<keyword evidence="4 5" id="KW-0648">Protein biosynthesis</keyword>
<dbReference type="EnsemblBacteria" id="ACZ18978">
    <property type="protein sequence ID" value="ACZ18978"/>
    <property type="gene ID" value="Taci_0745"/>
</dbReference>
<dbReference type="SUPFAM" id="SSF55194">
    <property type="entry name" value="Ribosome recycling factor, RRF"/>
    <property type="match status" value="1"/>
</dbReference>
<proteinExistence type="inferred from homology"/>
<evidence type="ECO:0000256" key="3">
    <source>
        <dbReference type="ARBA" id="ARBA00022490"/>
    </source>
</evidence>
<dbReference type="GO" id="GO:0006415">
    <property type="term" value="P:translational termination"/>
    <property type="evidence" value="ECO:0007669"/>
    <property type="project" value="UniProtKB-UniRule"/>
</dbReference>
<dbReference type="InterPro" id="IPR002661">
    <property type="entry name" value="Ribosome_recyc_fac"/>
</dbReference>
<evidence type="ECO:0000313" key="7">
    <source>
        <dbReference type="EMBL" id="ACZ18978.1"/>
    </source>
</evidence>
<dbReference type="PANTHER" id="PTHR20982:SF3">
    <property type="entry name" value="MITOCHONDRIAL RIBOSOME RECYCLING FACTOR PSEUDO 1"/>
    <property type="match status" value="1"/>
</dbReference>
<name>D1B9M5_THEAS</name>
<evidence type="ECO:0000313" key="8">
    <source>
        <dbReference type="Proteomes" id="UP000002030"/>
    </source>
</evidence>
<dbReference type="PANTHER" id="PTHR20982">
    <property type="entry name" value="RIBOSOME RECYCLING FACTOR"/>
    <property type="match status" value="1"/>
</dbReference>
<feature type="domain" description="Ribosome recycling factor" evidence="6">
    <location>
        <begin position="21"/>
        <end position="183"/>
    </location>
</feature>
<dbReference type="NCBIfam" id="TIGR00496">
    <property type="entry name" value="frr"/>
    <property type="match status" value="1"/>
</dbReference>
<dbReference type="Gene3D" id="3.30.1360.40">
    <property type="match status" value="1"/>
</dbReference>
<dbReference type="HOGENOM" id="CLU_073981_2_0_0"/>
<dbReference type="KEGG" id="tai:Taci_0745"/>
<protein>
    <recommendedName>
        <fullName evidence="5">Ribosome-recycling factor</fullName>
        <shortName evidence="5">RRF</shortName>
    </recommendedName>
    <alternativeName>
        <fullName evidence="5">Ribosome-releasing factor</fullName>
    </alternativeName>
</protein>
<dbReference type="AlphaFoldDB" id="D1B9M5"/>
<dbReference type="FunFam" id="1.10.132.20:FF:000001">
    <property type="entry name" value="Ribosome-recycling factor"/>
    <property type="match status" value="1"/>
</dbReference>
<dbReference type="Gene3D" id="1.10.132.20">
    <property type="entry name" value="Ribosome-recycling factor"/>
    <property type="match status" value="1"/>
</dbReference>
<evidence type="ECO:0000256" key="4">
    <source>
        <dbReference type="ARBA" id="ARBA00022917"/>
    </source>
</evidence>
<keyword evidence="8" id="KW-1185">Reference proteome</keyword>
<dbReference type="InterPro" id="IPR023584">
    <property type="entry name" value="Ribosome_recyc_fac_dom"/>
</dbReference>
<dbReference type="GO" id="GO:0043023">
    <property type="term" value="F:ribosomal large subunit binding"/>
    <property type="evidence" value="ECO:0007669"/>
    <property type="project" value="TreeGrafter"/>
</dbReference>
<evidence type="ECO:0000256" key="5">
    <source>
        <dbReference type="HAMAP-Rule" id="MF_00040"/>
    </source>
</evidence>
<comment type="function">
    <text evidence="5">Responsible for the release of ribosomes from messenger RNA at the termination of protein biosynthesis. May increase the efficiency of translation by recycling ribosomes from one round of translation to another.</text>
</comment>
<dbReference type="HAMAP" id="MF_00040">
    <property type="entry name" value="RRF"/>
    <property type="match status" value="1"/>
</dbReference>
<organism evidence="7 8">
    <name type="scientific">Thermanaerovibrio acidaminovorans (strain ATCC 49978 / DSM 6589 / Su883)</name>
    <name type="common">Selenomonas acidaminovorans</name>
    <dbReference type="NCBI Taxonomy" id="525903"/>
    <lineage>
        <taxon>Bacteria</taxon>
        <taxon>Thermotogati</taxon>
        <taxon>Synergistota</taxon>
        <taxon>Synergistia</taxon>
        <taxon>Synergistales</taxon>
        <taxon>Synergistaceae</taxon>
        <taxon>Thermanaerovibrio</taxon>
    </lineage>
</organism>
<dbReference type="FunFam" id="3.30.1360.40:FF:000001">
    <property type="entry name" value="Ribosome-recycling factor"/>
    <property type="match status" value="1"/>
</dbReference>
<dbReference type="EMBL" id="CP001818">
    <property type="protein sequence ID" value="ACZ18978.1"/>
    <property type="molecule type" value="Genomic_DNA"/>
</dbReference>
<gene>
    <name evidence="5" type="primary">frr</name>
    <name evidence="7" type="ordered locus">Taci_0745</name>
</gene>
<dbReference type="GO" id="GO:0005737">
    <property type="term" value="C:cytoplasm"/>
    <property type="evidence" value="ECO:0007669"/>
    <property type="project" value="UniProtKB-SubCell"/>
</dbReference>
<dbReference type="Pfam" id="PF01765">
    <property type="entry name" value="RRF"/>
    <property type="match status" value="1"/>
</dbReference>
<keyword evidence="3 5" id="KW-0963">Cytoplasm</keyword>
<evidence type="ECO:0000256" key="2">
    <source>
        <dbReference type="ARBA" id="ARBA00005912"/>
    </source>
</evidence>
<evidence type="ECO:0000259" key="6">
    <source>
        <dbReference type="Pfam" id="PF01765"/>
    </source>
</evidence>
<dbReference type="Proteomes" id="UP000002030">
    <property type="component" value="Chromosome"/>
</dbReference>
<reference evidence="7 8" key="1">
    <citation type="journal article" date="2009" name="Stand. Genomic Sci.">
        <title>Complete genome sequence of Thermanaerovibrio acidaminovorans type strain (Su883).</title>
        <authorList>
            <person name="Chovatia M."/>
            <person name="Sikorski J."/>
            <person name="Schroder M."/>
            <person name="Lapidus A."/>
            <person name="Nolan M."/>
            <person name="Tice H."/>
            <person name="Glavina Del Rio T."/>
            <person name="Copeland A."/>
            <person name="Cheng J.F."/>
            <person name="Lucas S."/>
            <person name="Chen F."/>
            <person name="Bruce D."/>
            <person name="Goodwin L."/>
            <person name="Pitluck S."/>
            <person name="Ivanova N."/>
            <person name="Mavromatis K."/>
            <person name="Ovchinnikova G."/>
            <person name="Pati A."/>
            <person name="Chen A."/>
            <person name="Palaniappan K."/>
            <person name="Land M."/>
            <person name="Hauser L."/>
            <person name="Chang Y.J."/>
            <person name="Jeffries C.D."/>
            <person name="Chain P."/>
            <person name="Saunders E."/>
            <person name="Detter J.C."/>
            <person name="Brettin T."/>
            <person name="Rohde M."/>
            <person name="Goker M."/>
            <person name="Spring S."/>
            <person name="Bristow J."/>
            <person name="Markowitz V."/>
            <person name="Hugenholtz P."/>
            <person name="Kyrpides N.C."/>
            <person name="Klenk H.P."/>
            <person name="Eisen J.A."/>
        </authorList>
    </citation>
    <scope>NUCLEOTIDE SEQUENCE [LARGE SCALE GENOMIC DNA]</scope>
    <source>
        <strain evidence="8">ATCC 49978 / DSM 6589 / Su883</strain>
    </source>
</reference>
<dbReference type="InterPro" id="IPR036191">
    <property type="entry name" value="RRF_sf"/>
</dbReference>
<dbReference type="eggNOG" id="COG0233">
    <property type="taxonomic scope" value="Bacteria"/>
</dbReference>
<sequence length="185" mass="20960">MPQNQIKEMKQKTEKTIEHLKGTLLGIRTGRAHPALVEEIKVDYFGTMTPIKQMGTVTVPEPRQLVITPWDKSALKAIEKAIQSSSLGVTPKTDGESVRVVLPELTKERRQELSKLVNKYAEEARVAIRNVRRDVLEAFKKMEKAGEISEDEHKKLQKEVQDHVDGAIKKVDALAQEKEKEILND</sequence>
<dbReference type="OrthoDB" id="9804006at2"/>